<dbReference type="InterPro" id="IPR036259">
    <property type="entry name" value="MFS_trans_sf"/>
</dbReference>
<dbReference type="PANTHER" id="PTHR23514">
    <property type="entry name" value="BYPASS OF STOP CODON PROTEIN 6"/>
    <property type="match status" value="1"/>
</dbReference>
<dbReference type="GO" id="GO:0012505">
    <property type="term" value="C:endomembrane system"/>
    <property type="evidence" value="ECO:0007669"/>
    <property type="project" value="UniProtKB-SubCell"/>
</dbReference>
<dbReference type="GO" id="GO:0016020">
    <property type="term" value="C:membrane"/>
    <property type="evidence" value="ECO:0007669"/>
    <property type="project" value="TreeGrafter"/>
</dbReference>
<feature type="transmembrane region" description="Helical" evidence="7">
    <location>
        <begin position="260"/>
        <end position="281"/>
    </location>
</feature>
<dbReference type="RefSeq" id="WP_045263967.1">
    <property type="nucleotide sequence ID" value="NZ_JYIV01000026.1"/>
</dbReference>
<feature type="transmembrane region" description="Helical" evidence="7">
    <location>
        <begin position="95"/>
        <end position="116"/>
    </location>
</feature>
<evidence type="ECO:0000256" key="6">
    <source>
        <dbReference type="ARBA" id="ARBA00023136"/>
    </source>
</evidence>
<keyword evidence="4 7" id="KW-0812">Transmembrane</keyword>
<feature type="transmembrane region" description="Helical" evidence="7">
    <location>
        <begin position="287"/>
        <end position="311"/>
    </location>
</feature>
<feature type="transmembrane region" description="Helical" evidence="7">
    <location>
        <begin position="70"/>
        <end position="89"/>
    </location>
</feature>
<reference evidence="8 9" key="1">
    <citation type="submission" date="2015-02" db="EMBL/GenBank/DDBJ databases">
        <title>Draft genome sequences of ten Microbacterium spp. with emphasis on heavy metal contaminated environments.</title>
        <authorList>
            <person name="Corretto E."/>
        </authorList>
    </citation>
    <scope>NUCLEOTIDE SEQUENCE [LARGE SCALE GENOMIC DNA]</scope>
    <source>
        <strain evidence="8 9">BEL163</strain>
    </source>
</reference>
<comment type="caution">
    <text evidence="8">The sequence shown here is derived from an EMBL/GenBank/DDBJ whole genome shotgun (WGS) entry which is preliminary data.</text>
</comment>
<comment type="subcellular location">
    <subcellularLocation>
        <location evidence="1">Endomembrane system</location>
        <topology evidence="1">Multi-pass membrane protein</topology>
    </subcellularLocation>
</comment>
<evidence type="ECO:0000313" key="8">
    <source>
        <dbReference type="EMBL" id="KJL22232.1"/>
    </source>
</evidence>
<evidence type="ECO:0000256" key="7">
    <source>
        <dbReference type="SAM" id="Phobius"/>
    </source>
</evidence>
<accession>A0A0F0KMX0</accession>
<dbReference type="AlphaFoldDB" id="A0A0F0KMX0"/>
<gene>
    <name evidence="8" type="ORF">RN51_02112</name>
</gene>
<feature type="transmembrane region" description="Helical" evidence="7">
    <location>
        <begin position="351"/>
        <end position="372"/>
    </location>
</feature>
<dbReference type="InterPro" id="IPR051788">
    <property type="entry name" value="MFS_Transporter"/>
</dbReference>
<dbReference type="PATRIC" id="fig|82380.10.peg.2123"/>
<dbReference type="SUPFAM" id="SSF103473">
    <property type="entry name" value="MFS general substrate transporter"/>
    <property type="match status" value="1"/>
</dbReference>
<evidence type="ECO:0000313" key="9">
    <source>
        <dbReference type="Proteomes" id="UP000033725"/>
    </source>
</evidence>
<sequence length="382" mass="37534">MIDGARRGRAGLFTAFAGLGVTAAFVPAILPSVERAMAADLSVAVPALFAGLLVGVLASGPLLMRRPPQTTLILGSALQAAAIAVAALAGTPALFITAAAVAGFGFGLVEASGSVAAKSVAVGSATGLLSALLGTVAVCAAVTPLLIAAGSDTPPVLGVLALVPLLTIVMLAGPSTAFTRSERPTHRDARGLLVLLPFAVALPLYVGVETVLSGWSAVIPERTLALDPGVAALGTSAFWALMAVGRFGAAALRRLTVSPIVILVSATGTAAVLMAAAGFLVESAPGGALVALAVVVVLLAPSYGLILGLALDRLDPARSAAATGALVACGAVGGTFVPTVILLIGRDPASSATFFASAVLCALVPVLMLAAGRAPRKTPATH</sequence>
<feature type="transmembrane region" description="Helical" evidence="7">
    <location>
        <begin position="36"/>
        <end position="58"/>
    </location>
</feature>
<comment type="similarity">
    <text evidence="2">Belongs to the major facilitator superfamily.</text>
</comment>
<evidence type="ECO:0000256" key="2">
    <source>
        <dbReference type="ARBA" id="ARBA00008335"/>
    </source>
</evidence>
<evidence type="ECO:0000256" key="4">
    <source>
        <dbReference type="ARBA" id="ARBA00022692"/>
    </source>
</evidence>
<feature type="transmembrane region" description="Helical" evidence="7">
    <location>
        <begin position="12"/>
        <end position="30"/>
    </location>
</feature>
<evidence type="ECO:0000256" key="3">
    <source>
        <dbReference type="ARBA" id="ARBA00022448"/>
    </source>
</evidence>
<protein>
    <submittedName>
        <fullName evidence="8">Putative transporter</fullName>
    </submittedName>
</protein>
<evidence type="ECO:0000256" key="1">
    <source>
        <dbReference type="ARBA" id="ARBA00004127"/>
    </source>
</evidence>
<proteinExistence type="inferred from homology"/>
<dbReference type="Gene3D" id="1.20.1250.20">
    <property type="entry name" value="MFS general substrate transporter like domains"/>
    <property type="match status" value="1"/>
</dbReference>
<feature type="transmembrane region" description="Helical" evidence="7">
    <location>
        <begin position="156"/>
        <end position="179"/>
    </location>
</feature>
<feature type="transmembrane region" description="Helical" evidence="7">
    <location>
        <begin position="228"/>
        <end position="248"/>
    </location>
</feature>
<keyword evidence="6 7" id="KW-0472">Membrane</keyword>
<dbReference type="PANTHER" id="PTHR23514:SF3">
    <property type="entry name" value="BYPASS OF STOP CODON PROTEIN 6"/>
    <property type="match status" value="1"/>
</dbReference>
<name>A0A0F0KMX0_9MICO</name>
<feature type="transmembrane region" description="Helical" evidence="7">
    <location>
        <begin position="191"/>
        <end position="208"/>
    </location>
</feature>
<dbReference type="OrthoDB" id="5007980at2"/>
<keyword evidence="3" id="KW-0813">Transport</keyword>
<dbReference type="EMBL" id="JYIV01000026">
    <property type="protein sequence ID" value="KJL22232.1"/>
    <property type="molecule type" value="Genomic_DNA"/>
</dbReference>
<feature type="transmembrane region" description="Helical" evidence="7">
    <location>
        <begin position="128"/>
        <end position="150"/>
    </location>
</feature>
<organism evidence="8 9">
    <name type="scientific">Microbacterium oxydans</name>
    <dbReference type="NCBI Taxonomy" id="82380"/>
    <lineage>
        <taxon>Bacteria</taxon>
        <taxon>Bacillati</taxon>
        <taxon>Actinomycetota</taxon>
        <taxon>Actinomycetes</taxon>
        <taxon>Micrococcales</taxon>
        <taxon>Microbacteriaceae</taxon>
        <taxon>Microbacterium</taxon>
    </lineage>
</organism>
<evidence type="ECO:0000256" key="5">
    <source>
        <dbReference type="ARBA" id="ARBA00022989"/>
    </source>
</evidence>
<dbReference type="Proteomes" id="UP000033725">
    <property type="component" value="Unassembled WGS sequence"/>
</dbReference>
<keyword evidence="5 7" id="KW-1133">Transmembrane helix</keyword>
<feature type="transmembrane region" description="Helical" evidence="7">
    <location>
        <begin position="323"/>
        <end position="345"/>
    </location>
</feature>